<dbReference type="RefSeq" id="WP_052108982.1">
    <property type="nucleotide sequence ID" value="NZ_CP006018.1"/>
</dbReference>
<dbReference type="HOGENOM" id="CLU_144811_5_3_11"/>
<dbReference type="HAMAP" id="MF_00386">
    <property type="entry name" value="UPF0161_YidD"/>
    <property type="match status" value="1"/>
</dbReference>
<proteinExistence type="inferred from homology"/>
<comment type="similarity">
    <text evidence="1">Belongs to the UPF0161 family.</text>
</comment>
<accession>A0A087VW92</accession>
<dbReference type="AlphaFoldDB" id="A0A087VW92"/>
<gene>
    <name evidence="2" type="ORF">BINDI_1364</name>
</gene>
<dbReference type="KEGG" id="bii:BINDI_1364"/>
<sequence>MTLSPTGVLEGAIRWYQRHLSPLSPPRCLYYPTCSQYALTAVGRFGALRGSLLALLRLLRCTPFNSGGIDDVPQRYSPFYRFSWSKAHEEPRLTPMVSDKETA</sequence>
<dbReference type="GO" id="GO:0005886">
    <property type="term" value="C:plasma membrane"/>
    <property type="evidence" value="ECO:0007669"/>
    <property type="project" value="UniProtKB-SubCell"/>
</dbReference>
<keyword evidence="1" id="KW-0472">Membrane</keyword>
<keyword evidence="3" id="KW-1185">Reference proteome</keyword>
<dbReference type="PANTHER" id="PTHR33383">
    <property type="entry name" value="MEMBRANE PROTEIN INSERTION EFFICIENCY FACTOR-RELATED"/>
    <property type="match status" value="1"/>
</dbReference>
<dbReference type="EMBL" id="CP006018">
    <property type="protein sequence ID" value="AIC92618.1"/>
    <property type="molecule type" value="Genomic_DNA"/>
</dbReference>
<dbReference type="InterPro" id="IPR002696">
    <property type="entry name" value="Membr_insert_effic_factor_YidD"/>
</dbReference>
<comment type="subcellular location">
    <subcellularLocation>
        <location evidence="1">Cell membrane</location>
        <topology evidence="1">Peripheral membrane protein</topology>
        <orientation evidence="1">Cytoplasmic side</orientation>
    </subcellularLocation>
</comment>
<evidence type="ECO:0000313" key="3">
    <source>
        <dbReference type="Proteomes" id="UP000028569"/>
    </source>
</evidence>
<dbReference type="PANTHER" id="PTHR33383:SF1">
    <property type="entry name" value="MEMBRANE PROTEIN INSERTION EFFICIENCY FACTOR-RELATED"/>
    <property type="match status" value="1"/>
</dbReference>
<dbReference type="NCBIfam" id="TIGR00278">
    <property type="entry name" value="membrane protein insertion efficiency factor YidD"/>
    <property type="match status" value="1"/>
</dbReference>
<evidence type="ECO:0000256" key="1">
    <source>
        <dbReference type="HAMAP-Rule" id="MF_00386"/>
    </source>
</evidence>
<dbReference type="Proteomes" id="UP000028569">
    <property type="component" value="Chromosome"/>
</dbReference>
<comment type="function">
    <text evidence="1">Could be involved in insertion of integral membrane proteins into the membrane.</text>
</comment>
<name>A0A087VW92_9BIFI</name>
<keyword evidence="1" id="KW-1003">Cell membrane</keyword>
<protein>
    <recommendedName>
        <fullName evidence="1">Putative membrane protein insertion efficiency factor</fullName>
    </recommendedName>
</protein>
<reference evidence="2 3" key="1">
    <citation type="journal article" date="2014" name="Appl. Environ. Microbiol.">
        <title>Genomic encyclopedia of type strains of the genus Bifidobacterium.</title>
        <authorList>
            <person name="Milani C."/>
            <person name="Lugli G.A."/>
            <person name="Duranti S."/>
            <person name="Turroni F."/>
            <person name="Bottacini F."/>
            <person name="Mangifesta M."/>
            <person name="Sanchez B."/>
            <person name="Viappiani A."/>
            <person name="Mancabelli L."/>
            <person name="Taminiau B."/>
            <person name="Delcenserie V."/>
            <person name="Barrangou R."/>
            <person name="Margolles A."/>
            <person name="van Sinderen D."/>
            <person name="Ventura M."/>
        </authorList>
    </citation>
    <scope>NUCLEOTIDE SEQUENCE [LARGE SCALE GENOMIC DNA]</scope>
    <source>
        <strain evidence="2 3">LMG 11587</strain>
    </source>
</reference>
<dbReference type="SMART" id="SM01234">
    <property type="entry name" value="Haemolytic"/>
    <property type="match status" value="1"/>
</dbReference>
<organism evidence="2 3">
    <name type="scientific">Bifidobacterium [indicum] DSM 20214 = LMG 11587</name>
    <dbReference type="NCBI Taxonomy" id="1341694"/>
    <lineage>
        <taxon>Bacteria</taxon>
        <taxon>Bacillati</taxon>
        <taxon>Actinomycetota</taxon>
        <taxon>Actinomycetes</taxon>
        <taxon>Bifidobacteriales</taxon>
        <taxon>Bifidobacteriaceae</taxon>
        <taxon>Bifidobacterium</taxon>
    </lineage>
</organism>
<evidence type="ECO:0000313" key="2">
    <source>
        <dbReference type="EMBL" id="AIC92618.1"/>
    </source>
</evidence>
<dbReference type="Pfam" id="PF01809">
    <property type="entry name" value="YidD"/>
    <property type="match status" value="1"/>
</dbReference>